<dbReference type="AlphaFoldDB" id="A0A316YNG3"/>
<dbReference type="GeneID" id="37041162"/>
<dbReference type="InParanoid" id="A0A316YNG3"/>
<name>A0A316YNG3_9BASI</name>
<dbReference type="RefSeq" id="XP_025377774.1">
    <property type="nucleotide sequence ID" value="XM_025519246.1"/>
</dbReference>
<accession>A0A316YNG3</accession>
<dbReference type="Proteomes" id="UP000245768">
    <property type="component" value="Unassembled WGS sequence"/>
</dbReference>
<gene>
    <name evidence="4" type="ORF">FA10DRAFT_241384</name>
</gene>
<dbReference type="InterPro" id="IPR029058">
    <property type="entry name" value="AB_hydrolase_fold"/>
</dbReference>
<proteinExistence type="predicted"/>
<evidence type="ECO:0000313" key="5">
    <source>
        <dbReference type="Proteomes" id="UP000245768"/>
    </source>
</evidence>
<evidence type="ECO:0000256" key="2">
    <source>
        <dbReference type="SAM" id="MobiDB-lite"/>
    </source>
</evidence>
<evidence type="ECO:0000256" key="1">
    <source>
        <dbReference type="ARBA" id="ARBA00022801"/>
    </source>
</evidence>
<dbReference type="STRING" id="215250.A0A316YNG3"/>
<dbReference type="FunCoup" id="A0A316YNG3">
    <property type="interactions" value="147"/>
</dbReference>
<organism evidence="4 5">
    <name type="scientific">Acaromyces ingoldii</name>
    <dbReference type="NCBI Taxonomy" id="215250"/>
    <lineage>
        <taxon>Eukaryota</taxon>
        <taxon>Fungi</taxon>
        <taxon>Dikarya</taxon>
        <taxon>Basidiomycota</taxon>
        <taxon>Ustilaginomycotina</taxon>
        <taxon>Exobasidiomycetes</taxon>
        <taxon>Exobasidiales</taxon>
        <taxon>Cryptobasidiaceae</taxon>
        <taxon>Acaromyces</taxon>
    </lineage>
</organism>
<keyword evidence="5" id="KW-1185">Reference proteome</keyword>
<dbReference type="SUPFAM" id="SSF53474">
    <property type="entry name" value="alpha/beta-Hydrolases"/>
    <property type="match status" value="1"/>
</dbReference>
<dbReference type="Pfam" id="PF03959">
    <property type="entry name" value="FSH1"/>
    <property type="match status" value="1"/>
</dbReference>
<keyword evidence="1" id="KW-0378">Hydrolase</keyword>
<dbReference type="Gene3D" id="3.40.50.1820">
    <property type="entry name" value="alpha/beta hydrolase"/>
    <property type="match status" value="1"/>
</dbReference>
<feature type="region of interest" description="Disordered" evidence="2">
    <location>
        <begin position="259"/>
        <end position="304"/>
    </location>
</feature>
<dbReference type="PANTHER" id="PTHR48070:SF6">
    <property type="entry name" value="ESTERASE OVCA2"/>
    <property type="match status" value="1"/>
</dbReference>
<feature type="compositionally biased region" description="Basic and acidic residues" evidence="2">
    <location>
        <begin position="290"/>
        <end position="304"/>
    </location>
</feature>
<dbReference type="InterPro" id="IPR005645">
    <property type="entry name" value="FSH-like_dom"/>
</dbReference>
<dbReference type="PANTHER" id="PTHR48070">
    <property type="entry name" value="ESTERASE OVCA2"/>
    <property type="match status" value="1"/>
</dbReference>
<dbReference type="GO" id="GO:0016787">
    <property type="term" value="F:hydrolase activity"/>
    <property type="evidence" value="ECO:0007669"/>
    <property type="project" value="UniProtKB-KW"/>
</dbReference>
<dbReference type="InterPro" id="IPR050593">
    <property type="entry name" value="LovG"/>
</dbReference>
<dbReference type="OrthoDB" id="2094269at2759"/>
<sequence length="304" mass="33501">MATGAAAPRKLRVMALHGFTSNAFTLQRRMGALRKACRDVCDFVFLNGPMRVEPIFSSQPLDTPEASADRDKEEDVPLEEQPRAWWRANDDDGTYEGFDDSLRFLGGEIRDKGPFDGVFGFSQGAGLAALLASAFEDPSRLSPHRRELLFPPGSKQGPLRFCIAVSGFRARDPALDAMYPAGDGRPQGLRGIQTPVLHVLGKADQIVDADRSQTLVDACAHSRIETHESGHVVPTQAPWRNFLRDYIHAFADETHEAGAWRHVQGPNERPRGQVLANGESPLPSGTNTPREQEEQDAIKRKPSL</sequence>
<feature type="domain" description="Serine hydrolase" evidence="3">
    <location>
        <begin position="9"/>
        <end position="241"/>
    </location>
</feature>
<dbReference type="EMBL" id="KZ819636">
    <property type="protein sequence ID" value="PWN90576.1"/>
    <property type="molecule type" value="Genomic_DNA"/>
</dbReference>
<dbReference type="GO" id="GO:0005737">
    <property type="term" value="C:cytoplasm"/>
    <property type="evidence" value="ECO:0007669"/>
    <property type="project" value="TreeGrafter"/>
</dbReference>
<reference evidence="4 5" key="1">
    <citation type="journal article" date="2018" name="Mol. Biol. Evol.">
        <title>Broad Genomic Sampling Reveals a Smut Pathogenic Ancestry of the Fungal Clade Ustilaginomycotina.</title>
        <authorList>
            <person name="Kijpornyongpan T."/>
            <person name="Mondo S.J."/>
            <person name="Barry K."/>
            <person name="Sandor L."/>
            <person name="Lee J."/>
            <person name="Lipzen A."/>
            <person name="Pangilinan J."/>
            <person name="LaButti K."/>
            <person name="Hainaut M."/>
            <person name="Henrissat B."/>
            <person name="Grigoriev I.V."/>
            <person name="Spatafora J.W."/>
            <person name="Aime M.C."/>
        </authorList>
    </citation>
    <scope>NUCLEOTIDE SEQUENCE [LARGE SCALE GENOMIC DNA]</scope>
    <source>
        <strain evidence="4 5">MCA 4198</strain>
    </source>
</reference>
<dbReference type="GO" id="GO:0005634">
    <property type="term" value="C:nucleus"/>
    <property type="evidence" value="ECO:0007669"/>
    <property type="project" value="TreeGrafter"/>
</dbReference>
<evidence type="ECO:0000259" key="3">
    <source>
        <dbReference type="Pfam" id="PF03959"/>
    </source>
</evidence>
<feature type="region of interest" description="Disordered" evidence="2">
    <location>
        <begin position="56"/>
        <end position="79"/>
    </location>
</feature>
<protein>
    <recommendedName>
        <fullName evidence="3">Serine hydrolase domain-containing protein</fullName>
    </recommendedName>
</protein>
<evidence type="ECO:0000313" key="4">
    <source>
        <dbReference type="EMBL" id="PWN90576.1"/>
    </source>
</evidence>